<reference evidence="6 7" key="1">
    <citation type="submission" date="2017-09" db="EMBL/GenBank/DDBJ databases">
        <authorList>
            <consortium name="International Durum Wheat Genome Sequencing Consortium (IDWGSC)"/>
            <person name="Milanesi L."/>
        </authorList>
    </citation>
    <scope>NUCLEOTIDE SEQUENCE [LARGE SCALE GENOMIC DNA]</scope>
    <source>
        <strain evidence="7">cv. Svevo</strain>
    </source>
</reference>
<dbReference type="InterPro" id="IPR027417">
    <property type="entry name" value="P-loop_NTPase"/>
</dbReference>
<proteinExistence type="inferred from homology"/>
<dbReference type="PANTHER" id="PTHR24115">
    <property type="entry name" value="KINESIN-RELATED"/>
    <property type="match status" value="1"/>
</dbReference>
<feature type="coiled-coil region" evidence="4">
    <location>
        <begin position="249"/>
        <end position="318"/>
    </location>
</feature>
<dbReference type="InterPro" id="IPR027640">
    <property type="entry name" value="Kinesin-like_fam"/>
</dbReference>
<dbReference type="SUPFAM" id="SSF52540">
    <property type="entry name" value="P-loop containing nucleoside triphosphate hydrolases"/>
    <property type="match status" value="1"/>
</dbReference>
<dbReference type="GO" id="GO:0008017">
    <property type="term" value="F:microtubule binding"/>
    <property type="evidence" value="ECO:0007669"/>
    <property type="project" value="InterPro"/>
</dbReference>
<keyword evidence="1" id="KW-0493">Microtubule</keyword>
<dbReference type="GO" id="GO:0005871">
    <property type="term" value="C:kinesin complex"/>
    <property type="evidence" value="ECO:0007669"/>
    <property type="project" value="TreeGrafter"/>
</dbReference>
<keyword evidence="7" id="KW-1185">Reference proteome</keyword>
<evidence type="ECO:0000256" key="2">
    <source>
        <dbReference type="ARBA" id="ARBA00023175"/>
    </source>
</evidence>
<dbReference type="GO" id="GO:0007018">
    <property type="term" value="P:microtubule-based movement"/>
    <property type="evidence" value="ECO:0007669"/>
    <property type="project" value="InterPro"/>
</dbReference>
<dbReference type="PANTHER" id="PTHR24115:SF416">
    <property type="entry name" value="KINESIN-LIKE PROTEIN KIN-10A"/>
    <property type="match status" value="1"/>
</dbReference>
<feature type="domain" description="Kinesin motor" evidence="5">
    <location>
        <begin position="1"/>
        <end position="220"/>
    </location>
</feature>
<dbReference type="AlphaFoldDB" id="A0A9R1B4H7"/>
<dbReference type="GO" id="GO:0016887">
    <property type="term" value="F:ATP hydrolysis activity"/>
    <property type="evidence" value="ECO:0007669"/>
    <property type="project" value="TreeGrafter"/>
</dbReference>
<dbReference type="Proteomes" id="UP000324705">
    <property type="component" value="Chromosome 6A"/>
</dbReference>
<evidence type="ECO:0000313" key="7">
    <source>
        <dbReference type="Proteomes" id="UP000324705"/>
    </source>
</evidence>
<dbReference type="InterPro" id="IPR036961">
    <property type="entry name" value="Kinesin_motor_dom_sf"/>
</dbReference>
<dbReference type="GO" id="GO:0003777">
    <property type="term" value="F:microtubule motor activity"/>
    <property type="evidence" value="ECO:0007669"/>
    <property type="project" value="InterPro"/>
</dbReference>
<keyword evidence="2" id="KW-0505">Motor protein</keyword>
<dbReference type="PROSITE" id="PS50067">
    <property type="entry name" value="KINESIN_MOTOR_2"/>
    <property type="match status" value="1"/>
</dbReference>
<comment type="caution">
    <text evidence="3">Lacks conserved residue(s) required for the propagation of feature annotation.</text>
</comment>
<evidence type="ECO:0000313" key="6">
    <source>
        <dbReference type="EMBL" id="VAI51196.1"/>
    </source>
</evidence>
<dbReference type="PRINTS" id="PR00380">
    <property type="entry name" value="KINESINHEAVY"/>
</dbReference>
<organism evidence="6 7">
    <name type="scientific">Triticum turgidum subsp. durum</name>
    <name type="common">Durum wheat</name>
    <name type="synonym">Triticum durum</name>
    <dbReference type="NCBI Taxonomy" id="4567"/>
    <lineage>
        <taxon>Eukaryota</taxon>
        <taxon>Viridiplantae</taxon>
        <taxon>Streptophyta</taxon>
        <taxon>Embryophyta</taxon>
        <taxon>Tracheophyta</taxon>
        <taxon>Spermatophyta</taxon>
        <taxon>Magnoliopsida</taxon>
        <taxon>Liliopsida</taxon>
        <taxon>Poales</taxon>
        <taxon>Poaceae</taxon>
        <taxon>BOP clade</taxon>
        <taxon>Pooideae</taxon>
        <taxon>Triticodae</taxon>
        <taxon>Triticeae</taxon>
        <taxon>Triticinae</taxon>
        <taxon>Triticum</taxon>
    </lineage>
</organism>
<accession>A0A9R1B4H7</accession>
<dbReference type="GO" id="GO:0005524">
    <property type="term" value="F:ATP binding"/>
    <property type="evidence" value="ECO:0007669"/>
    <property type="project" value="InterPro"/>
</dbReference>
<dbReference type="SMART" id="SM00129">
    <property type="entry name" value="KISc"/>
    <property type="match status" value="1"/>
</dbReference>
<comment type="similarity">
    <text evidence="3">Belongs to the TRAFAC class myosin-kinesin ATPase superfamily. Kinesin family.</text>
</comment>
<dbReference type="InterPro" id="IPR001752">
    <property type="entry name" value="Kinesin_motor_dom"/>
</dbReference>
<evidence type="ECO:0000259" key="5">
    <source>
        <dbReference type="PROSITE" id="PS50067"/>
    </source>
</evidence>
<keyword evidence="4" id="KW-0175">Coiled coil</keyword>
<dbReference type="OMA" id="SEMRMME"/>
<name>A0A9R1B4H7_TRITD</name>
<dbReference type="Pfam" id="PF00225">
    <property type="entry name" value="Kinesin"/>
    <property type="match status" value="1"/>
</dbReference>
<dbReference type="GO" id="GO:0005874">
    <property type="term" value="C:microtubule"/>
    <property type="evidence" value="ECO:0007669"/>
    <property type="project" value="UniProtKB-KW"/>
</dbReference>
<dbReference type="Gene3D" id="3.40.850.10">
    <property type="entry name" value="Kinesin motor domain"/>
    <property type="match status" value="1"/>
</dbReference>
<gene>
    <name evidence="6" type="ORF">TRITD_6Av1G217270</name>
</gene>
<sequence length="341" mass="37718">MFGSDEQPGVVYRALTDVLEGGGDGDGESLVRVSVLEIYNEQVYDLLAGSGGANPKVRLELMGTRAKNATYISGNEAGKLSREVAEVEKRRAVKGTSCNARSSWSHCMIVLDVPSVGGRLMLVDMAGSENIEAAGQTGHEAKSETGRINQGNTTLKRVVESIANGDSHVPFRDSKLTMLLRDSFDDEGSKILMILCASPDPKDLHKTISTLEYGARAKCTRAAAHASTPSGKMSSKDAGYEMRLKDEEIARLRMKVRLMEAAAKEEEIRVKAVDEETWVLRSEMRMMEENMLMQHQELLAVKQRLQQVEREKLDVEDESHLAWRVMMKLAVYLQNLGSPLE</sequence>
<evidence type="ECO:0000256" key="4">
    <source>
        <dbReference type="SAM" id="Coils"/>
    </source>
</evidence>
<evidence type="ECO:0000256" key="3">
    <source>
        <dbReference type="PROSITE-ProRule" id="PRU00283"/>
    </source>
</evidence>
<dbReference type="Gramene" id="TRITD6Av1G217270.1">
    <property type="protein sequence ID" value="TRITD6Av1G217270.1"/>
    <property type="gene ID" value="TRITD6Av1G217270"/>
</dbReference>
<dbReference type="EMBL" id="LT934121">
    <property type="protein sequence ID" value="VAI51196.1"/>
    <property type="molecule type" value="Genomic_DNA"/>
</dbReference>
<evidence type="ECO:0000256" key="1">
    <source>
        <dbReference type="ARBA" id="ARBA00022701"/>
    </source>
</evidence>
<protein>
    <recommendedName>
        <fullName evidence="5">Kinesin motor domain-containing protein</fullName>
    </recommendedName>
</protein>